<organism evidence="1">
    <name type="scientific">Micromonas pusilla</name>
    <name type="common">Picoplanktonic green alga</name>
    <name type="synonym">Chromulina pusilla</name>
    <dbReference type="NCBI Taxonomy" id="38833"/>
    <lineage>
        <taxon>Eukaryota</taxon>
        <taxon>Viridiplantae</taxon>
        <taxon>Chlorophyta</taxon>
        <taxon>Mamiellophyceae</taxon>
        <taxon>Mamiellales</taxon>
        <taxon>Mamiellaceae</taxon>
        <taxon>Micromonas</taxon>
    </lineage>
</organism>
<evidence type="ECO:0000313" key="1">
    <source>
        <dbReference type="EMBL" id="CAD8439940.1"/>
    </source>
</evidence>
<accession>A0A7S0D0P2</accession>
<reference evidence="1" key="1">
    <citation type="submission" date="2021-01" db="EMBL/GenBank/DDBJ databases">
        <authorList>
            <person name="Corre E."/>
            <person name="Pelletier E."/>
            <person name="Niang G."/>
            <person name="Scheremetjew M."/>
            <person name="Finn R."/>
            <person name="Kale V."/>
            <person name="Holt S."/>
            <person name="Cochrane G."/>
            <person name="Meng A."/>
            <person name="Brown T."/>
            <person name="Cohen L."/>
        </authorList>
    </citation>
    <scope>NUCLEOTIDE SEQUENCE</scope>
    <source>
        <strain evidence="1">CCAC1681</strain>
    </source>
</reference>
<dbReference type="EMBL" id="HBEN01007379">
    <property type="protein sequence ID" value="CAD8439940.1"/>
    <property type="molecule type" value="Transcribed_RNA"/>
</dbReference>
<sequence>MQQQLEAYKADSAAQLKATEAQTLELLNGLVERLETDRGKLRVDQEEVRQQVRNIEAALQHEMSAQMRAKMDELMELASRGEYNAFDPKIAGVKRTRRDTDKE</sequence>
<gene>
    <name evidence="1" type="ORF">MSP1401_LOCUS6037</name>
</gene>
<proteinExistence type="predicted"/>
<protein>
    <submittedName>
        <fullName evidence="1">Uncharacterized protein</fullName>
    </submittedName>
</protein>
<name>A0A7S0D0P2_MICPS</name>
<dbReference type="AlphaFoldDB" id="A0A7S0D0P2"/>